<dbReference type="InterPro" id="IPR014757">
    <property type="entry name" value="Tscrpt_reg_IclR_C"/>
</dbReference>
<dbReference type="GO" id="GO:0045892">
    <property type="term" value="P:negative regulation of DNA-templated transcription"/>
    <property type="evidence" value="ECO:0007669"/>
    <property type="project" value="TreeGrafter"/>
</dbReference>
<comment type="caution">
    <text evidence="6">The sequence shown here is derived from an EMBL/GenBank/DDBJ whole genome shotgun (WGS) entry which is preliminary data.</text>
</comment>
<evidence type="ECO:0008006" key="8">
    <source>
        <dbReference type="Google" id="ProtNLM"/>
    </source>
</evidence>
<dbReference type="SMART" id="SM00346">
    <property type="entry name" value="HTH_ICLR"/>
    <property type="match status" value="1"/>
</dbReference>
<dbReference type="AlphaFoldDB" id="A0A2A6FQK4"/>
<dbReference type="PROSITE" id="PS51077">
    <property type="entry name" value="HTH_ICLR"/>
    <property type="match status" value="1"/>
</dbReference>
<dbReference type="InterPro" id="IPR050707">
    <property type="entry name" value="HTH_MetabolicPath_Reg"/>
</dbReference>
<reference evidence="7" key="1">
    <citation type="submission" date="2017-03" db="EMBL/GenBank/DDBJ databases">
        <authorList>
            <person name="Lund M.B."/>
        </authorList>
    </citation>
    <scope>NUCLEOTIDE SEQUENCE [LARGE SCALE GENOMIC DNA]</scope>
</reference>
<evidence type="ECO:0000313" key="6">
    <source>
        <dbReference type="EMBL" id="PDQ34948.1"/>
    </source>
</evidence>
<dbReference type="InterPro" id="IPR005471">
    <property type="entry name" value="Tscrpt_reg_IclR_N"/>
</dbReference>
<evidence type="ECO:0000313" key="7">
    <source>
        <dbReference type="Proteomes" id="UP000219994"/>
    </source>
</evidence>
<sequence length="261" mass="27889">MTTLMKVGKATGDALTGAPSIATAFRILDELASSGIPLSMTQLVQRLELPKSTTFRVLGALESVGAVRRDHRDKRYSLGTKFADYARAAPTPDIAALFLHEAGPLLRPLAETTQFGVLTHTNVTFLACIDSTKPVRLVSYVGRTLPAHASATGKAILAFSPQREVEAVIGTGLPALTENTITSPDRFLRELDQIRKDGYATESEESTTNLSCLAAPVMNATGRALGAITICVPRATLPTHRIQEMKTTLAAACRAMMVPTL</sequence>
<dbReference type="InterPro" id="IPR036390">
    <property type="entry name" value="WH_DNA-bd_sf"/>
</dbReference>
<proteinExistence type="predicted"/>
<evidence type="ECO:0000256" key="3">
    <source>
        <dbReference type="ARBA" id="ARBA00023163"/>
    </source>
</evidence>
<keyword evidence="2" id="KW-0238">DNA-binding</keyword>
<dbReference type="GO" id="GO:0003677">
    <property type="term" value="F:DNA binding"/>
    <property type="evidence" value="ECO:0007669"/>
    <property type="project" value="UniProtKB-KW"/>
</dbReference>
<keyword evidence="3" id="KW-0804">Transcription</keyword>
<protein>
    <recommendedName>
        <fullName evidence="8">IclR family transcriptional regulator</fullName>
    </recommendedName>
</protein>
<evidence type="ECO:0000256" key="2">
    <source>
        <dbReference type="ARBA" id="ARBA00023125"/>
    </source>
</evidence>
<accession>A0A2A6FQK4</accession>
<keyword evidence="1" id="KW-0805">Transcription regulation</keyword>
<dbReference type="InterPro" id="IPR029016">
    <property type="entry name" value="GAF-like_dom_sf"/>
</dbReference>
<evidence type="ECO:0000256" key="1">
    <source>
        <dbReference type="ARBA" id="ARBA00023015"/>
    </source>
</evidence>
<gene>
    <name evidence="6" type="ORF">B5766_08610</name>
</gene>
<dbReference type="Gene3D" id="1.10.10.10">
    <property type="entry name" value="Winged helix-like DNA-binding domain superfamily/Winged helix DNA-binding domain"/>
    <property type="match status" value="1"/>
</dbReference>
<organism evidence="6 7">
    <name type="scientific">Candidatus Lumbricidiphila eiseniae</name>
    <dbReference type="NCBI Taxonomy" id="1969409"/>
    <lineage>
        <taxon>Bacteria</taxon>
        <taxon>Bacillati</taxon>
        <taxon>Actinomycetota</taxon>
        <taxon>Actinomycetes</taxon>
        <taxon>Micrococcales</taxon>
        <taxon>Microbacteriaceae</taxon>
        <taxon>Candidatus Lumbricidiphila</taxon>
    </lineage>
</organism>
<dbReference type="PROSITE" id="PS51078">
    <property type="entry name" value="ICLR_ED"/>
    <property type="match status" value="1"/>
</dbReference>
<name>A0A2A6FQK4_9MICO</name>
<dbReference type="InterPro" id="IPR036388">
    <property type="entry name" value="WH-like_DNA-bd_sf"/>
</dbReference>
<evidence type="ECO:0000259" key="5">
    <source>
        <dbReference type="PROSITE" id="PS51078"/>
    </source>
</evidence>
<dbReference type="SUPFAM" id="SSF55781">
    <property type="entry name" value="GAF domain-like"/>
    <property type="match status" value="1"/>
</dbReference>
<feature type="domain" description="HTH iclR-type" evidence="4">
    <location>
        <begin position="18"/>
        <end position="80"/>
    </location>
</feature>
<feature type="domain" description="IclR-ED" evidence="5">
    <location>
        <begin position="74"/>
        <end position="261"/>
    </location>
</feature>
<dbReference type="EMBL" id="NAEP01000043">
    <property type="protein sequence ID" value="PDQ34948.1"/>
    <property type="molecule type" value="Genomic_DNA"/>
</dbReference>
<dbReference type="Gene3D" id="3.30.450.40">
    <property type="match status" value="1"/>
</dbReference>
<dbReference type="PANTHER" id="PTHR30136:SF24">
    <property type="entry name" value="HTH-TYPE TRANSCRIPTIONAL REPRESSOR ALLR"/>
    <property type="match status" value="1"/>
</dbReference>
<dbReference type="SUPFAM" id="SSF46785">
    <property type="entry name" value="Winged helix' DNA-binding domain"/>
    <property type="match status" value="1"/>
</dbReference>
<dbReference type="Proteomes" id="UP000219994">
    <property type="component" value="Unassembled WGS sequence"/>
</dbReference>
<evidence type="ECO:0000259" key="4">
    <source>
        <dbReference type="PROSITE" id="PS51077"/>
    </source>
</evidence>
<dbReference type="Pfam" id="PF01614">
    <property type="entry name" value="IclR_C"/>
    <property type="match status" value="1"/>
</dbReference>
<dbReference type="Pfam" id="PF09339">
    <property type="entry name" value="HTH_IclR"/>
    <property type="match status" value="1"/>
</dbReference>
<dbReference type="GO" id="GO:0003700">
    <property type="term" value="F:DNA-binding transcription factor activity"/>
    <property type="evidence" value="ECO:0007669"/>
    <property type="project" value="TreeGrafter"/>
</dbReference>
<dbReference type="PANTHER" id="PTHR30136">
    <property type="entry name" value="HELIX-TURN-HELIX TRANSCRIPTIONAL REGULATOR, ICLR FAMILY"/>
    <property type="match status" value="1"/>
</dbReference>